<dbReference type="Gene3D" id="1.25.40.20">
    <property type="entry name" value="Ankyrin repeat-containing domain"/>
    <property type="match status" value="1"/>
</dbReference>
<reference evidence="5 6" key="1">
    <citation type="submission" date="2020-08" db="EMBL/GenBank/DDBJ databases">
        <title>Novel species isolated from subtropical streams in China.</title>
        <authorList>
            <person name="Lu H."/>
        </authorList>
    </citation>
    <scope>NUCLEOTIDE SEQUENCE [LARGE SCALE GENOMIC DNA]</scope>
    <source>
        <strain evidence="5 6">LX15W</strain>
    </source>
</reference>
<dbReference type="PROSITE" id="PS50297">
    <property type="entry name" value="ANK_REP_REGION"/>
    <property type="match status" value="2"/>
</dbReference>
<accession>A0ABR6YCP8</accession>
<evidence type="ECO:0000256" key="3">
    <source>
        <dbReference type="PROSITE-ProRule" id="PRU00023"/>
    </source>
</evidence>
<gene>
    <name evidence="5" type="ORF">H8K55_12010</name>
</gene>
<feature type="chain" id="PRO_5045518105" evidence="4">
    <location>
        <begin position="21"/>
        <end position="286"/>
    </location>
</feature>
<evidence type="ECO:0000256" key="4">
    <source>
        <dbReference type="SAM" id="SignalP"/>
    </source>
</evidence>
<keyword evidence="2 3" id="KW-0040">ANK repeat</keyword>
<dbReference type="PROSITE" id="PS50088">
    <property type="entry name" value="ANK_REPEAT"/>
    <property type="match status" value="2"/>
</dbReference>
<keyword evidence="1" id="KW-0677">Repeat</keyword>
<dbReference type="EMBL" id="JACOGA010000010">
    <property type="protein sequence ID" value="MBC3874316.1"/>
    <property type="molecule type" value="Genomic_DNA"/>
</dbReference>
<evidence type="ECO:0000313" key="6">
    <source>
        <dbReference type="Proteomes" id="UP000624279"/>
    </source>
</evidence>
<keyword evidence="6" id="KW-1185">Reference proteome</keyword>
<dbReference type="InterPro" id="IPR036770">
    <property type="entry name" value="Ankyrin_rpt-contain_sf"/>
</dbReference>
<dbReference type="RefSeq" id="WP_186942313.1">
    <property type="nucleotide sequence ID" value="NZ_JACOGA010000010.1"/>
</dbReference>
<proteinExistence type="predicted"/>
<evidence type="ECO:0000256" key="1">
    <source>
        <dbReference type="ARBA" id="ARBA00022737"/>
    </source>
</evidence>
<dbReference type="PANTHER" id="PTHR24198:SF165">
    <property type="entry name" value="ANKYRIN REPEAT-CONTAINING PROTEIN-RELATED"/>
    <property type="match status" value="1"/>
</dbReference>
<keyword evidence="4" id="KW-0732">Signal</keyword>
<comment type="caution">
    <text evidence="5">The sequence shown here is derived from an EMBL/GenBank/DDBJ whole genome shotgun (WGS) entry which is preliminary data.</text>
</comment>
<dbReference type="Pfam" id="PF13637">
    <property type="entry name" value="Ank_4"/>
    <property type="match status" value="1"/>
</dbReference>
<dbReference type="SMART" id="SM00248">
    <property type="entry name" value="ANK"/>
    <property type="match status" value="4"/>
</dbReference>
<dbReference type="InterPro" id="IPR002110">
    <property type="entry name" value="Ankyrin_rpt"/>
</dbReference>
<organism evidence="5 6">
    <name type="scientific">Undibacterium flavidum</name>
    <dbReference type="NCBI Taxonomy" id="2762297"/>
    <lineage>
        <taxon>Bacteria</taxon>
        <taxon>Pseudomonadati</taxon>
        <taxon>Pseudomonadota</taxon>
        <taxon>Betaproteobacteria</taxon>
        <taxon>Burkholderiales</taxon>
        <taxon>Oxalobacteraceae</taxon>
        <taxon>Undibacterium</taxon>
    </lineage>
</organism>
<dbReference type="Pfam" id="PF12796">
    <property type="entry name" value="Ank_2"/>
    <property type="match status" value="1"/>
</dbReference>
<sequence length="286" mass="31946">MFKLICIFTAIFLLSTPALATAPNSEACHQSSNWTAIKIALHDKKISPKWRDGCGRSLILLNVLYGSESAAIKHFYRAKKLNIFVDNEQIIMKMAIKQNLQRFVSVILKNGESSNSIDKKDYSPLMVAASVGNLEMMRLLINSGAKLYYEPYENQNAINFALKNGSPYAFDLLVDSGVKLSYHRQQKNEGELIFSAINGNNLSALNVLLKHGFNLNIKNNDGDTPLLFAIGNSASRSIVEQLLNLGADECLKNLKEETAKQINDRLAQILPAWKLDYDGLFIKECQ</sequence>
<name>A0ABR6YCP8_9BURK</name>
<feature type="repeat" description="ANK" evidence="3">
    <location>
        <begin position="221"/>
        <end position="254"/>
    </location>
</feature>
<dbReference type="PANTHER" id="PTHR24198">
    <property type="entry name" value="ANKYRIN REPEAT AND PROTEIN KINASE DOMAIN-CONTAINING PROTEIN"/>
    <property type="match status" value="1"/>
</dbReference>
<evidence type="ECO:0000313" key="5">
    <source>
        <dbReference type="EMBL" id="MBC3874316.1"/>
    </source>
</evidence>
<dbReference type="Proteomes" id="UP000624279">
    <property type="component" value="Unassembled WGS sequence"/>
</dbReference>
<feature type="signal peptide" evidence="4">
    <location>
        <begin position="1"/>
        <end position="20"/>
    </location>
</feature>
<protein>
    <submittedName>
        <fullName evidence="5">Ankyrin repeat domain-containing protein</fullName>
    </submittedName>
</protein>
<dbReference type="SUPFAM" id="SSF48403">
    <property type="entry name" value="Ankyrin repeat"/>
    <property type="match status" value="1"/>
</dbReference>
<evidence type="ECO:0000256" key="2">
    <source>
        <dbReference type="ARBA" id="ARBA00023043"/>
    </source>
</evidence>
<feature type="repeat" description="ANK" evidence="3">
    <location>
        <begin position="120"/>
        <end position="152"/>
    </location>
</feature>